<keyword evidence="1" id="KW-1133">Transmembrane helix</keyword>
<accession>A0A5A7NCT8</accession>
<organism evidence="2 3">
    <name type="scientific">Iodidimonas nitroreducens</name>
    <dbReference type="NCBI Taxonomy" id="1236968"/>
    <lineage>
        <taxon>Bacteria</taxon>
        <taxon>Pseudomonadati</taxon>
        <taxon>Pseudomonadota</taxon>
        <taxon>Alphaproteobacteria</taxon>
        <taxon>Iodidimonadales</taxon>
        <taxon>Iodidimonadaceae</taxon>
        <taxon>Iodidimonas</taxon>
    </lineage>
</organism>
<reference evidence="2 3" key="1">
    <citation type="submission" date="2019-09" db="EMBL/GenBank/DDBJ databases">
        <title>NBRP : Genome information of microbial organism related human and environment.</title>
        <authorList>
            <person name="Hattori M."/>
            <person name="Oshima K."/>
            <person name="Inaba H."/>
            <person name="Suda W."/>
            <person name="Sakamoto M."/>
            <person name="Iino T."/>
            <person name="Kitahara M."/>
            <person name="Oshida Y."/>
            <person name="Iida T."/>
            <person name="Kudo T."/>
            <person name="Itoh T."/>
            <person name="Ohkuma M."/>
        </authorList>
    </citation>
    <scope>NUCLEOTIDE SEQUENCE [LARGE SCALE GENOMIC DNA]</scope>
    <source>
        <strain evidence="2 3">Q-1</strain>
    </source>
</reference>
<comment type="caution">
    <text evidence="2">The sequence shown here is derived from an EMBL/GenBank/DDBJ whole genome shotgun (WGS) entry which is preliminary data.</text>
</comment>
<proteinExistence type="predicted"/>
<feature type="transmembrane region" description="Helical" evidence="1">
    <location>
        <begin position="29"/>
        <end position="47"/>
    </location>
</feature>
<protein>
    <submittedName>
        <fullName evidence="2">Uncharacterized protein</fullName>
    </submittedName>
</protein>
<dbReference type="AlphaFoldDB" id="A0A5A7NCT8"/>
<keyword evidence="1" id="KW-0812">Transmembrane</keyword>
<sequence>MLPDHNPRKKPLRLMDIGPAVFAQIRGHAEAFVLFVVLWAVLSTIVLRP</sequence>
<evidence type="ECO:0000256" key="1">
    <source>
        <dbReference type="SAM" id="Phobius"/>
    </source>
</evidence>
<evidence type="ECO:0000313" key="2">
    <source>
        <dbReference type="EMBL" id="GER05544.1"/>
    </source>
</evidence>
<keyword evidence="3" id="KW-1185">Reference proteome</keyword>
<gene>
    <name evidence="2" type="ORF">JCM17846_32260</name>
</gene>
<name>A0A5A7NCT8_9PROT</name>
<dbReference type="Proteomes" id="UP000324996">
    <property type="component" value="Unassembled WGS sequence"/>
</dbReference>
<evidence type="ECO:0000313" key="3">
    <source>
        <dbReference type="Proteomes" id="UP000324996"/>
    </source>
</evidence>
<dbReference type="EMBL" id="BKCN01000028">
    <property type="protein sequence ID" value="GER05544.1"/>
    <property type="molecule type" value="Genomic_DNA"/>
</dbReference>
<keyword evidence="1" id="KW-0472">Membrane</keyword>